<reference evidence="6" key="1">
    <citation type="submission" date="2018-07" db="EMBL/GenBank/DDBJ databases">
        <authorList>
            <person name="Quirk P.G."/>
            <person name="Krulwich T.A."/>
        </authorList>
    </citation>
    <scope>NUCLEOTIDE SEQUENCE</scope>
</reference>
<evidence type="ECO:0000256" key="5">
    <source>
        <dbReference type="SAM" id="MobiDB-lite"/>
    </source>
</evidence>
<dbReference type="PROSITE" id="PS00678">
    <property type="entry name" value="WD_REPEATS_1"/>
    <property type="match status" value="1"/>
</dbReference>
<proteinExistence type="predicted"/>
<comment type="function">
    <text evidence="3">Negatively regulates the PAK1 kinase. PAK1 is a member of the PAK kinase family, which has been shown to play a positive role in the regulation of signaling pathways involving MAPK8 and RELA. PAK1 exists as an inactive homodimer, which is activated by binding of small GTPases such as CDC42 to an N-terminal regulatory domain. PAK1IP1 also binds to the N-terminus of PAK1, and inhibits the specific activation of PAK1 by CDC42. May be involved in ribosomal large subunit assembly.</text>
</comment>
<keyword evidence="2" id="KW-0677">Repeat</keyword>
<name>A0A336M4M5_CULSO</name>
<dbReference type="OMA" id="HQFASIY"/>
<dbReference type="PANTHER" id="PTHR44675:SF1">
    <property type="entry name" value="P21-ACTIVATED PROTEIN KINASE-INTERACTING PROTEIN 1"/>
    <property type="match status" value="1"/>
</dbReference>
<dbReference type="Pfam" id="PF00400">
    <property type="entry name" value="WD40"/>
    <property type="match status" value="3"/>
</dbReference>
<feature type="region of interest" description="Disordered" evidence="5">
    <location>
        <begin position="409"/>
        <end position="550"/>
    </location>
</feature>
<dbReference type="EMBL" id="UFQT01000154">
    <property type="protein sequence ID" value="SSX20958.1"/>
    <property type="molecule type" value="Genomic_DNA"/>
</dbReference>
<dbReference type="VEuPathDB" id="VectorBase:CSON003115"/>
<dbReference type="InterPro" id="IPR001680">
    <property type="entry name" value="WD40_rpt"/>
</dbReference>
<feature type="compositionally biased region" description="Polar residues" evidence="5">
    <location>
        <begin position="505"/>
        <end position="515"/>
    </location>
</feature>
<dbReference type="InterPro" id="IPR051959">
    <property type="entry name" value="PAK1-Kinase_Regulator"/>
</dbReference>
<dbReference type="InterPro" id="IPR015943">
    <property type="entry name" value="WD40/YVTN_repeat-like_dom_sf"/>
</dbReference>
<evidence type="ECO:0000256" key="2">
    <source>
        <dbReference type="ARBA" id="ARBA00022737"/>
    </source>
</evidence>
<dbReference type="InterPro" id="IPR019775">
    <property type="entry name" value="WD40_repeat_CS"/>
</dbReference>
<feature type="compositionally biased region" description="Polar residues" evidence="5">
    <location>
        <begin position="526"/>
        <end position="535"/>
    </location>
</feature>
<dbReference type="SMART" id="SM00320">
    <property type="entry name" value="WD40"/>
    <property type="match status" value="5"/>
</dbReference>
<evidence type="ECO:0000313" key="6">
    <source>
        <dbReference type="EMBL" id="SSX20958.1"/>
    </source>
</evidence>
<accession>A0A336M4M5</accession>
<dbReference type="SUPFAM" id="SSF50978">
    <property type="entry name" value="WD40 repeat-like"/>
    <property type="match status" value="1"/>
</dbReference>
<protein>
    <submittedName>
        <fullName evidence="6">CSON003115 protein</fullName>
    </submittedName>
</protein>
<sequence>MKSICSVSLVTTGYAVAYLPCPTIERASGIDLRNKWSDEYPKLMAEILEVIVGIYEGYVCGYKLTIDRSSKLPSVQISKTFAGPLHTQSVRALGTASHYFASGGADDRVRVYDLKKRQEIRELLHHKGTINSVVFVDNAKYLITGGTDGQIAFINTKKWQLDKVWEKAHKGAVTCIAVHPEESLALTIGTDLVLKSWNLINGRNIYSTNLKNKTDYGGIVECIRWSPNGEHFALTGARYVEVLSLDTGSVVKAHKLENRVTDLCWIGDADILVGQDSGEMFFFNIENDESSVIPAHDTRLKAMFYVDNILGTISSGGDLSIWHISDDYTEIIQLREYNLDCRPTCLCIVETSKLGLEIPSPVSIEEDSEKPNIDFLEESEENPDSSKIDNQVEIERVIIEYENDLDMLSKNTKKPKKGKKKRKLEENETESAFIESTLNDNEPEEFKGQKKRKVIEHQIDVMSQSEKVNKKNGLKNRRKNKSKAKAAAMEFEVTVDVEVENDTNAHNGSSSQTEESPIKNKKQQKTVKSNLSKSLVDSVKTKPNKKKRSL</sequence>
<feature type="compositionally biased region" description="Basic residues" evidence="5">
    <location>
        <begin position="411"/>
        <end position="422"/>
    </location>
</feature>
<gene>
    <name evidence="6" type="primary">CSON003115</name>
</gene>
<feature type="repeat" description="WD" evidence="4">
    <location>
        <begin position="166"/>
        <end position="207"/>
    </location>
</feature>
<dbReference type="Gene3D" id="2.130.10.10">
    <property type="entry name" value="YVTN repeat-like/Quinoprotein amine dehydrogenase"/>
    <property type="match status" value="2"/>
</dbReference>
<dbReference type="PROSITE" id="PS50082">
    <property type="entry name" value="WD_REPEATS_2"/>
    <property type="match status" value="1"/>
</dbReference>
<evidence type="ECO:0000256" key="4">
    <source>
        <dbReference type="PROSITE-ProRule" id="PRU00221"/>
    </source>
</evidence>
<feature type="compositionally biased region" description="Basic residues" evidence="5">
    <location>
        <begin position="470"/>
        <end position="484"/>
    </location>
</feature>
<evidence type="ECO:0000256" key="1">
    <source>
        <dbReference type="ARBA" id="ARBA00022574"/>
    </source>
</evidence>
<dbReference type="AlphaFoldDB" id="A0A336M4M5"/>
<dbReference type="PANTHER" id="PTHR44675">
    <property type="entry name" value="PAK1 INTERACTING PROTEIN 1"/>
    <property type="match status" value="1"/>
</dbReference>
<evidence type="ECO:0000256" key="3">
    <source>
        <dbReference type="ARBA" id="ARBA00045213"/>
    </source>
</evidence>
<dbReference type="InterPro" id="IPR036322">
    <property type="entry name" value="WD40_repeat_dom_sf"/>
</dbReference>
<organism evidence="6">
    <name type="scientific">Culicoides sonorensis</name>
    <name type="common">Biting midge</name>
    <dbReference type="NCBI Taxonomy" id="179676"/>
    <lineage>
        <taxon>Eukaryota</taxon>
        <taxon>Metazoa</taxon>
        <taxon>Ecdysozoa</taxon>
        <taxon>Arthropoda</taxon>
        <taxon>Hexapoda</taxon>
        <taxon>Insecta</taxon>
        <taxon>Pterygota</taxon>
        <taxon>Neoptera</taxon>
        <taxon>Endopterygota</taxon>
        <taxon>Diptera</taxon>
        <taxon>Nematocera</taxon>
        <taxon>Chironomoidea</taxon>
        <taxon>Ceratopogonidae</taxon>
        <taxon>Ceratopogoninae</taxon>
        <taxon>Culicoides</taxon>
        <taxon>Monoculicoides</taxon>
    </lineage>
</organism>
<keyword evidence="1 4" id="KW-0853">WD repeat</keyword>